<evidence type="ECO:0000259" key="3">
    <source>
        <dbReference type="PROSITE" id="PS50157"/>
    </source>
</evidence>
<dbReference type="GO" id="GO:0006355">
    <property type="term" value="P:regulation of DNA-templated transcription"/>
    <property type="evidence" value="ECO:0007669"/>
    <property type="project" value="InterPro"/>
</dbReference>
<keyword evidence="5" id="KW-1185">Reference proteome</keyword>
<feature type="compositionally biased region" description="Polar residues" evidence="2">
    <location>
        <begin position="7"/>
        <end position="40"/>
    </location>
</feature>
<feature type="region of interest" description="Disordered" evidence="2">
    <location>
        <begin position="1"/>
        <end position="207"/>
    </location>
</feature>
<feature type="compositionally biased region" description="Low complexity" evidence="2">
    <location>
        <begin position="46"/>
        <end position="57"/>
    </location>
</feature>
<feature type="compositionally biased region" description="Polar residues" evidence="2">
    <location>
        <begin position="360"/>
        <end position="385"/>
    </location>
</feature>
<evidence type="ECO:0000313" key="5">
    <source>
        <dbReference type="Proteomes" id="UP000800092"/>
    </source>
</evidence>
<organism evidence="4 5">
    <name type="scientific">Viridothelium virens</name>
    <name type="common">Speckled blister lichen</name>
    <name type="synonym">Trypethelium virens</name>
    <dbReference type="NCBI Taxonomy" id="1048519"/>
    <lineage>
        <taxon>Eukaryota</taxon>
        <taxon>Fungi</taxon>
        <taxon>Dikarya</taxon>
        <taxon>Ascomycota</taxon>
        <taxon>Pezizomycotina</taxon>
        <taxon>Dothideomycetes</taxon>
        <taxon>Dothideomycetes incertae sedis</taxon>
        <taxon>Trypetheliales</taxon>
        <taxon>Trypetheliaceae</taxon>
        <taxon>Viridothelium</taxon>
    </lineage>
</organism>
<reference evidence="4" key="1">
    <citation type="journal article" date="2020" name="Stud. Mycol.">
        <title>101 Dothideomycetes genomes: a test case for predicting lifestyles and emergence of pathogens.</title>
        <authorList>
            <person name="Haridas S."/>
            <person name="Albert R."/>
            <person name="Binder M."/>
            <person name="Bloem J."/>
            <person name="Labutti K."/>
            <person name="Salamov A."/>
            <person name="Andreopoulos B."/>
            <person name="Baker S."/>
            <person name="Barry K."/>
            <person name="Bills G."/>
            <person name="Bluhm B."/>
            <person name="Cannon C."/>
            <person name="Castanera R."/>
            <person name="Culley D."/>
            <person name="Daum C."/>
            <person name="Ezra D."/>
            <person name="Gonzalez J."/>
            <person name="Henrissat B."/>
            <person name="Kuo A."/>
            <person name="Liang C."/>
            <person name="Lipzen A."/>
            <person name="Lutzoni F."/>
            <person name="Magnuson J."/>
            <person name="Mondo S."/>
            <person name="Nolan M."/>
            <person name="Ohm R."/>
            <person name="Pangilinan J."/>
            <person name="Park H.-J."/>
            <person name="Ramirez L."/>
            <person name="Alfaro M."/>
            <person name="Sun H."/>
            <person name="Tritt A."/>
            <person name="Yoshinaga Y."/>
            <person name="Zwiers L.-H."/>
            <person name="Turgeon B."/>
            <person name="Goodwin S."/>
            <person name="Spatafora J."/>
            <person name="Crous P."/>
            <person name="Grigoriev I."/>
        </authorList>
    </citation>
    <scope>NUCLEOTIDE SEQUENCE</scope>
    <source>
        <strain evidence="4">Tuck. ex Michener</strain>
    </source>
</reference>
<dbReference type="PROSITE" id="PS00028">
    <property type="entry name" value="ZINC_FINGER_C2H2_1"/>
    <property type="match status" value="1"/>
</dbReference>
<feature type="compositionally biased region" description="Basic and acidic residues" evidence="2">
    <location>
        <begin position="280"/>
        <end position="301"/>
    </location>
</feature>
<keyword evidence="1" id="KW-0479">Metal-binding</keyword>
<evidence type="ECO:0000256" key="1">
    <source>
        <dbReference type="PROSITE-ProRule" id="PRU00042"/>
    </source>
</evidence>
<proteinExistence type="predicted"/>
<dbReference type="InterPro" id="IPR013087">
    <property type="entry name" value="Znf_C2H2_type"/>
</dbReference>
<dbReference type="Proteomes" id="UP000800092">
    <property type="component" value="Unassembled WGS sequence"/>
</dbReference>
<sequence length="385" mass="41611">MDGRPSEYQQSGLSSPYPSFQEPQSEGSSADQASAAQYTPGQDVRPSTFSSSATPTSEYGIHPSSARSGSFPEYIQRPYQQAGGQSGTAGAMAQTQSPSMNMADGQANNHHNGNNIKSDPEVPIDPSIASQSPTYPHNSQYSPYGPPHDMQQYAHPGQPMYGRPDWPGQYPPGPHMAPAPYGHPPSTTAGGAPAMASAPRPPAGGHPLSTVYSFVPIPGAQQHKRPRRRYEEIERMYKCGWNGCEKAYGTLNHLNAHVTMQSHGTKRTPEEFKEIRKEWKAKKKEEENQRKADEERQRQADGRSATDSGSQPGSAAGYGDMRSQMMHNSTQLPPIGYAPASGQAPPQYSAPGGTIEGTAQYGSSTLYNNNSNFPPQSPYGQPNQM</sequence>
<dbReference type="EMBL" id="ML991815">
    <property type="protein sequence ID" value="KAF2232495.1"/>
    <property type="molecule type" value="Genomic_DNA"/>
</dbReference>
<dbReference type="PANTHER" id="PTHR36167:SF3">
    <property type="entry name" value="C2H2 FINGER DOMAIN TRANSCRIPTION FACTOR (EUROFUNG)-RELATED"/>
    <property type="match status" value="1"/>
</dbReference>
<feature type="compositionally biased region" description="Polar residues" evidence="2">
    <location>
        <begin position="128"/>
        <end position="142"/>
    </location>
</feature>
<feature type="compositionally biased region" description="Pro residues" evidence="2">
    <location>
        <begin position="169"/>
        <end position="183"/>
    </location>
</feature>
<feature type="region of interest" description="Disordered" evidence="2">
    <location>
        <begin position="280"/>
        <end position="385"/>
    </location>
</feature>
<feature type="compositionally biased region" description="Polar residues" evidence="2">
    <location>
        <begin position="106"/>
        <end position="117"/>
    </location>
</feature>
<dbReference type="PROSITE" id="PS50157">
    <property type="entry name" value="ZINC_FINGER_C2H2_2"/>
    <property type="match status" value="1"/>
</dbReference>
<name>A0A6A6H386_VIRVR</name>
<feature type="compositionally biased region" description="Low complexity" evidence="2">
    <location>
        <begin position="80"/>
        <end position="96"/>
    </location>
</feature>
<dbReference type="AlphaFoldDB" id="A0A6A6H386"/>
<accession>A0A6A6H386</accession>
<evidence type="ECO:0000313" key="4">
    <source>
        <dbReference type="EMBL" id="KAF2232495.1"/>
    </source>
</evidence>
<protein>
    <recommendedName>
        <fullName evidence="3">C2H2-type domain-containing protein</fullName>
    </recommendedName>
</protein>
<dbReference type="Gene3D" id="3.30.160.60">
    <property type="entry name" value="Classic Zinc Finger"/>
    <property type="match status" value="1"/>
</dbReference>
<dbReference type="InterPro" id="IPR039327">
    <property type="entry name" value="CON7-like"/>
</dbReference>
<feature type="domain" description="C2H2-type" evidence="3">
    <location>
        <begin position="237"/>
        <end position="268"/>
    </location>
</feature>
<dbReference type="OrthoDB" id="1939603at2759"/>
<keyword evidence="1" id="KW-0863">Zinc-finger</keyword>
<dbReference type="PANTHER" id="PTHR36167">
    <property type="entry name" value="C2H2 FINGER DOMAIN TRANSCRIPTION FACTOR (EUROFUNG)-RELATED"/>
    <property type="match status" value="1"/>
</dbReference>
<dbReference type="GO" id="GO:0008270">
    <property type="term" value="F:zinc ion binding"/>
    <property type="evidence" value="ECO:0007669"/>
    <property type="project" value="UniProtKB-KW"/>
</dbReference>
<gene>
    <name evidence="4" type="ORF">EV356DRAFT_525192</name>
</gene>
<evidence type="ECO:0000256" key="2">
    <source>
        <dbReference type="SAM" id="MobiDB-lite"/>
    </source>
</evidence>
<keyword evidence="1" id="KW-0862">Zinc</keyword>
<feature type="compositionally biased region" description="Low complexity" evidence="2">
    <location>
        <begin position="184"/>
        <end position="198"/>
    </location>
</feature>